<keyword evidence="1" id="KW-0472">Membrane</keyword>
<dbReference type="EMBL" id="ACXX02000005">
    <property type="protein sequence ID" value="EGD48068.1"/>
    <property type="molecule type" value="Genomic_DNA"/>
</dbReference>
<dbReference type="RefSeq" id="WP_004618899.1">
    <property type="nucleotide sequence ID" value="NZ_ACXX02000005.1"/>
</dbReference>
<dbReference type="OrthoDB" id="9553408at2"/>
<evidence type="ECO:0000256" key="1">
    <source>
        <dbReference type="SAM" id="Phobius"/>
    </source>
</evidence>
<dbReference type="Proteomes" id="UP000003860">
    <property type="component" value="Unassembled WGS sequence"/>
</dbReference>
<comment type="caution">
    <text evidence="2">The sequence shown here is derived from an EMBL/GenBank/DDBJ whole genome shotgun (WGS) entry which is preliminary data.</text>
</comment>
<evidence type="ECO:0008006" key="4">
    <source>
        <dbReference type="Google" id="ProtNLM"/>
    </source>
</evidence>
<feature type="transmembrane region" description="Helical" evidence="1">
    <location>
        <begin position="6"/>
        <end position="26"/>
    </location>
</feature>
<name>F1TBP7_9FIRM</name>
<evidence type="ECO:0000313" key="2">
    <source>
        <dbReference type="EMBL" id="EGD48068.1"/>
    </source>
</evidence>
<reference evidence="2" key="2">
    <citation type="submission" date="2011-01" db="EMBL/GenBank/DDBJ databases">
        <title>The Non-contiguous Finished genome of Clostridium papyrosolvens.</title>
        <authorList>
            <person name="Lucas S."/>
            <person name="Copeland A."/>
            <person name="Lapidus A."/>
            <person name="Cheng J.-F."/>
            <person name="Goodwin L."/>
            <person name="Pitluck S."/>
            <person name="Misra M."/>
            <person name="Chertkov O."/>
            <person name="Detter J.C."/>
            <person name="Han C."/>
            <person name="Tapia R."/>
            <person name="Land M."/>
            <person name="Hauser L."/>
            <person name="Kyrpides N."/>
            <person name="Ivanova N."/>
            <person name="Pagani I."/>
            <person name="Mouttaki H."/>
            <person name="He Z."/>
            <person name="Zhou J."/>
            <person name="Hemme C.L."/>
            <person name="Woyke T."/>
        </authorList>
    </citation>
    <scope>NUCLEOTIDE SEQUENCE [LARGE SCALE GENOMIC DNA]</scope>
    <source>
        <strain evidence="2">DSM 2782</strain>
    </source>
</reference>
<sequence>MWISVMTILISITAIIISAVTALYTIRKDHERSRREKALELVMQWSTNLSNNRKSSLARKYVEKFDEKQARSLINQEEIVFNENETELCRKIRKLLSVNPEVSKEYERKLTVEESSELRWIIICYLNMLESVLSASHHGVADIKIIKEQFQYLYNPANGDYVLEKIRKACPGCYPATDNFYENIKNKSSSERGKVA</sequence>
<dbReference type="InterPro" id="IPR031876">
    <property type="entry name" value="DUF4760"/>
</dbReference>
<evidence type="ECO:0000313" key="3">
    <source>
        <dbReference type="Proteomes" id="UP000003860"/>
    </source>
</evidence>
<proteinExistence type="predicted"/>
<gene>
    <name evidence="2" type="ORF">Cpap_2755</name>
</gene>
<reference evidence="2" key="1">
    <citation type="submission" date="2009-07" db="EMBL/GenBank/DDBJ databases">
        <authorList>
            <consortium name="US DOE Joint Genome Institute (JGI-PGF)"/>
            <person name="Lucas S."/>
            <person name="Copeland A."/>
            <person name="Lapidus A."/>
            <person name="Glavina del Rio T."/>
            <person name="Tice H."/>
            <person name="Bruce D."/>
            <person name="Goodwin L."/>
            <person name="Pitluck S."/>
            <person name="Larimer F."/>
            <person name="Land M.L."/>
            <person name="Mouttaki H."/>
            <person name="He Z."/>
            <person name="Zhou J."/>
            <person name="Hemme C.L."/>
        </authorList>
    </citation>
    <scope>NUCLEOTIDE SEQUENCE [LARGE SCALE GENOMIC DNA]</scope>
    <source>
        <strain evidence="2">DSM 2782</strain>
    </source>
</reference>
<dbReference type="STRING" id="588581.Cpap_2755"/>
<protein>
    <recommendedName>
        <fullName evidence="4">DUF4760 domain-containing protein</fullName>
    </recommendedName>
</protein>
<accession>F1TBP7</accession>
<keyword evidence="3" id="KW-1185">Reference proteome</keyword>
<keyword evidence="1" id="KW-1133">Transmembrane helix</keyword>
<dbReference type="Pfam" id="PF15956">
    <property type="entry name" value="DUF4760"/>
    <property type="match status" value="1"/>
</dbReference>
<dbReference type="AlphaFoldDB" id="F1TBP7"/>
<keyword evidence="1" id="KW-0812">Transmembrane</keyword>
<organism evidence="2 3">
    <name type="scientific">Ruminiclostridium papyrosolvens DSM 2782</name>
    <dbReference type="NCBI Taxonomy" id="588581"/>
    <lineage>
        <taxon>Bacteria</taxon>
        <taxon>Bacillati</taxon>
        <taxon>Bacillota</taxon>
        <taxon>Clostridia</taxon>
        <taxon>Eubacteriales</taxon>
        <taxon>Oscillospiraceae</taxon>
        <taxon>Ruminiclostridium</taxon>
    </lineage>
</organism>